<name>A0A444L8P9_METS7</name>
<dbReference type="InterPro" id="IPR013373">
    <property type="entry name" value="Flagellin/pilin_N_arc"/>
</dbReference>
<gene>
    <name evidence="2" type="ORF">Metus_0727</name>
</gene>
<accession>A0A444L8P9</accession>
<feature type="transmembrane region" description="Helical" evidence="1">
    <location>
        <begin position="12"/>
        <end position="36"/>
    </location>
</feature>
<evidence type="ECO:0000256" key="1">
    <source>
        <dbReference type="SAM" id="Phobius"/>
    </source>
</evidence>
<keyword evidence="1" id="KW-0812">Transmembrane</keyword>
<reference evidence="2 3" key="1">
    <citation type="submission" date="2018-12" db="EMBL/GenBank/DDBJ databases">
        <title>The complete genome of the methanogenic archaea of the candidate phylum Verstraetearchaeota, obtained from the metagenome of underground thermal water.</title>
        <authorList>
            <person name="Kadnikov V.V."/>
            <person name="Mardanov A.V."/>
            <person name="Beletsky A.V."/>
            <person name="Karnachuk O.V."/>
            <person name="Ravin N.V."/>
        </authorList>
    </citation>
    <scope>NUCLEOTIDE SEQUENCE [LARGE SCALE GENOMIC DNA]</scope>
    <source>
        <strain evidence="2">Ch88</strain>
    </source>
</reference>
<dbReference type="Proteomes" id="UP000288215">
    <property type="component" value="Unassembled WGS sequence"/>
</dbReference>
<proteinExistence type="predicted"/>
<dbReference type="AlphaFoldDB" id="A0A444L8P9"/>
<dbReference type="EMBL" id="RXGA01000002">
    <property type="protein sequence ID" value="RWX73948.1"/>
    <property type="molecule type" value="Genomic_DNA"/>
</dbReference>
<sequence length="142" mass="15003">MRKFSLKARKGVSPIIATLLLIIIAVAAAVVTYSFVMGFIGGVGTGQSGTAQFSIDTYNYDPEDQSFTIYIRNIGTKQVSLSSLYIDGVLKSNGYSPSGNFAVGNVTTLTVDATDLGPGTHVIKLVFSDGTPLEFNVLKPSS</sequence>
<keyword evidence="1" id="KW-1133">Transmembrane helix</keyword>
<evidence type="ECO:0000313" key="2">
    <source>
        <dbReference type="EMBL" id="RWX73948.1"/>
    </source>
</evidence>
<evidence type="ECO:0000313" key="3">
    <source>
        <dbReference type="Proteomes" id="UP000288215"/>
    </source>
</evidence>
<protein>
    <submittedName>
        <fullName evidence="2">Uncharacterized protein</fullName>
    </submittedName>
</protein>
<organism evidence="2 3">
    <name type="scientific">Methanosuratincola subterraneus</name>
    <dbReference type="NCBI Taxonomy" id="2593994"/>
    <lineage>
        <taxon>Archaea</taxon>
        <taxon>Thermoproteota</taxon>
        <taxon>Methanosuratincolia</taxon>
        <taxon>Candidatus Methanomethylicales</taxon>
        <taxon>Candidatus Methanomethylicaceae</taxon>
        <taxon>Candidatus Methanosuratincola (ex Vanwonterghem et al. 2016)</taxon>
    </lineage>
</organism>
<keyword evidence="1" id="KW-0472">Membrane</keyword>
<comment type="caution">
    <text evidence="2">The sequence shown here is derived from an EMBL/GenBank/DDBJ whole genome shotgun (WGS) entry which is preliminary data.</text>
</comment>
<dbReference type="NCBIfam" id="TIGR02537">
    <property type="entry name" value="arch_flag_Nterm"/>
    <property type="match status" value="1"/>
</dbReference>